<accession>M8AQL0</accession>
<gene>
    <name evidence="2" type="ORF">TRIUR3_16246</name>
</gene>
<proteinExistence type="predicted"/>
<evidence type="ECO:0000313" key="2">
    <source>
        <dbReference type="EMBL" id="EMS67405.1"/>
    </source>
</evidence>
<organism evidence="2">
    <name type="scientific">Triticum urartu</name>
    <name type="common">Red wild einkorn</name>
    <name type="synonym">Crithodium urartu</name>
    <dbReference type="NCBI Taxonomy" id="4572"/>
    <lineage>
        <taxon>Eukaryota</taxon>
        <taxon>Viridiplantae</taxon>
        <taxon>Streptophyta</taxon>
        <taxon>Embryophyta</taxon>
        <taxon>Tracheophyta</taxon>
        <taxon>Spermatophyta</taxon>
        <taxon>Magnoliopsida</taxon>
        <taxon>Liliopsida</taxon>
        <taxon>Poales</taxon>
        <taxon>Poaceae</taxon>
        <taxon>BOP clade</taxon>
        <taxon>Pooideae</taxon>
        <taxon>Triticodae</taxon>
        <taxon>Triticeae</taxon>
        <taxon>Triticinae</taxon>
        <taxon>Triticum</taxon>
    </lineage>
</organism>
<feature type="region of interest" description="Disordered" evidence="1">
    <location>
        <begin position="1"/>
        <end position="23"/>
    </location>
</feature>
<sequence>MGEGREPQSCASGSSPQRRIGNGDYSRLFKQLSNSSPMAITNHEWLLHYSCICSGG</sequence>
<name>M8AQL0_TRIUA</name>
<dbReference type="EMBL" id="KD019506">
    <property type="protein sequence ID" value="EMS67405.1"/>
    <property type="molecule type" value="Genomic_DNA"/>
</dbReference>
<protein>
    <submittedName>
        <fullName evidence="2">Uncharacterized protein</fullName>
    </submittedName>
</protein>
<evidence type="ECO:0000256" key="1">
    <source>
        <dbReference type="SAM" id="MobiDB-lite"/>
    </source>
</evidence>
<dbReference type="AlphaFoldDB" id="M8AQL0"/>
<reference evidence="2" key="1">
    <citation type="journal article" date="2013" name="Nature">
        <title>Draft genome of the wheat A-genome progenitor Triticum urartu.</title>
        <authorList>
            <person name="Ling H.Q."/>
            <person name="Zhao S."/>
            <person name="Liu D."/>
            <person name="Wang J."/>
            <person name="Sun H."/>
            <person name="Zhang C."/>
            <person name="Fan H."/>
            <person name="Li D."/>
            <person name="Dong L."/>
            <person name="Tao Y."/>
            <person name="Gao C."/>
            <person name="Wu H."/>
            <person name="Li Y."/>
            <person name="Cui Y."/>
            <person name="Guo X."/>
            <person name="Zheng S."/>
            <person name="Wang B."/>
            <person name="Yu K."/>
            <person name="Liang Q."/>
            <person name="Yang W."/>
            <person name="Lou X."/>
            <person name="Chen J."/>
            <person name="Feng M."/>
            <person name="Jian J."/>
            <person name="Zhang X."/>
            <person name="Luo G."/>
            <person name="Jiang Y."/>
            <person name="Liu J."/>
            <person name="Wang Z."/>
            <person name="Sha Y."/>
            <person name="Zhang B."/>
            <person name="Wu H."/>
            <person name="Tang D."/>
            <person name="Shen Q."/>
            <person name="Xue P."/>
            <person name="Zou S."/>
            <person name="Wang X."/>
            <person name="Liu X."/>
            <person name="Wang F."/>
            <person name="Yang Y."/>
            <person name="An X."/>
            <person name="Dong Z."/>
            <person name="Zhang K."/>
            <person name="Zhang X."/>
            <person name="Luo M.C."/>
            <person name="Dvorak J."/>
            <person name="Tong Y."/>
            <person name="Wang J."/>
            <person name="Yang H."/>
            <person name="Li Z."/>
            <person name="Wang D."/>
            <person name="Zhang A."/>
            <person name="Wang J."/>
        </authorList>
    </citation>
    <scope>NUCLEOTIDE SEQUENCE</scope>
</reference>